<feature type="compositionally biased region" description="Low complexity" evidence="2">
    <location>
        <begin position="913"/>
        <end position="934"/>
    </location>
</feature>
<dbReference type="SUPFAM" id="SSF52047">
    <property type="entry name" value="RNI-like"/>
    <property type="match status" value="1"/>
</dbReference>
<dbReference type="KEGG" id="foc:113206487"/>
<dbReference type="Proteomes" id="UP000504606">
    <property type="component" value="Unplaced"/>
</dbReference>
<dbReference type="PANTHER" id="PTHR16134:SF119">
    <property type="entry name" value="AT02038P-RELATED"/>
    <property type="match status" value="1"/>
</dbReference>
<feature type="compositionally biased region" description="Low complexity" evidence="2">
    <location>
        <begin position="972"/>
        <end position="992"/>
    </location>
</feature>
<reference evidence="5" key="2">
    <citation type="submission" date="2025-08" db="UniProtKB">
        <authorList>
            <consortium name="RefSeq"/>
        </authorList>
    </citation>
    <scope>IDENTIFICATION</scope>
    <source>
        <tissue evidence="5">Whole organism</tissue>
    </source>
</reference>
<sequence>MSKAGKSRKRKLSGSADEVERMRVCMKVMADKLKAADDKIKASGDELETLRRHRDQLAEEVEILQERSLAEVLVLQPRQMQVQDLPLHVMLRIFDMLDRTFLTDVVSAVCQQWLLAVCEPSLWARATLTYGNSKGSAMGATGFVRTLGSASMLYALECGLSPADPPAVHQMLTTCATAVEHLCFDLDTAAPEAVLRLMWNSRHCLKELSVREGPLGGSDFSYSQATRFWELIEGCRQLRSLVLFLSQKSGLSSCVYSFRPNPQPSLRTLYLDVGVLHEHAKLVQFGIVVKSLITAHRATLEKVGLPMLVSIPGSVAALSRCPSLRSVRMPVSQEVRHLSRCELLRELRLTTDNARRPFGLNPERVLQNICQLRQLHELNISHMGKCSDAHSAATAGSLGVLNELVELRRLRLTCLPTCDDLDRLASSPTAAPHLEVLYFGESCGDARDAGCRLPALRRLLQRRPQLHVSLTSIKVRDEEPLCCMDHRNLAHTNPVIPVTFVHHEYDQDCAQCASFNAVGGTTLSLLHDGQFLDGDVDMSWPESPAVSPARVFPSVLPDVKPLIAESQQDFPVPELDDSVTKEFLGPPHKYRKITSGSSSVAKTSKASQLKVKVTAKPRAPSERALAVAKRTQTKIKKSTIAAFRSGISSLSTEGPPGSAIFQSSSETLANSVKVSPRPSSEGKQLIISSPSEVSIPLSEVPNVIKPVVNDLTSPFNDCLLQVSLPSNPRVSLATAPSTTTSILRSIVTTLPSSTVTSTVSSTVSASQKPPLIIVQKPASKSPKRQVPKKAPVSRKGKATHGKDVAIPSVPSLLPPAADTSSESKTSSLTPSNIPLVSSTLPTGISRLTTGHAVVPPVEVQFGPGTDEQPPTPARTPPGALEDDAGALNASPRRHLNRACRPLSLADSDDSVDRIVSSTRKTTSRSTPRSRASKTYLGARPPVKNRKSAPATVSASTEDFSCDAAADDHSDGPFDAPADALTDAPADAHAQAPCDTPTHAPGDNLADGISVVRTLESPMTPFSGFTPTCDTVYVEVSTDALKSDAAEDEVAAEYTLEGVVTAGSPVLQELQAAQPDGHCEDVKVEREEDALNNNSKTCNPQWCGDNVNTDPTWAIPVSVSNVEIYTDSNERGVV</sequence>
<dbReference type="InterPro" id="IPR001810">
    <property type="entry name" value="F-box_dom"/>
</dbReference>
<proteinExistence type="predicted"/>
<feature type="compositionally biased region" description="Low complexity" evidence="2">
    <location>
        <begin position="819"/>
        <end position="831"/>
    </location>
</feature>
<dbReference type="OrthoDB" id="10643813at2759"/>
<dbReference type="InterPro" id="IPR032675">
    <property type="entry name" value="LRR_dom_sf"/>
</dbReference>
<feature type="compositionally biased region" description="Basic residues" evidence="2">
    <location>
        <begin position="781"/>
        <end position="799"/>
    </location>
</feature>
<keyword evidence="1" id="KW-0175">Coiled coil</keyword>
<feature type="domain" description="F-box" evidence="3">
    <location>
        <begin position="79"/>
        <end position="126"/>
    </location>
</feature>
<feature type="region of interest" description="Disordered" evidence="2">
    <location>
        <begin position="857"/>
        <end position="893"/>
    </location>
</feature>
<keyword evidence="4" id="KW-1185">Reference proteome</keyword>
<organism evidence="4 5">
    <name type="scientific">Frankliniella occidentalis</name>
    <name type="common">Western flower thrips</name>
    <name type="synonym">Euthrips occidentalis</name>
    <dbReference type="NCBI Taxonomy" id="133901"/>
    <lineage>
        <taxon>Eukaryota</taxon>
        <taxon>Metazoa</taxon>
        <taxon>Ecdysozoa</taxon>
        <taxon>Arthropoda</taxon>
        <taxon>Hexapoda</taxon>
        <taxon>Insecta</taxon>
        <taxon>Pterygota</taxon>
        <taxon>Neoptera</taxon>
        <taxon>Paraneoptera</taxon>
        <taxon>Thysanoptera</taxon>
        <taxon>Terebrantia</taxon>
        <taxon>Thripoidea</taxon>
        <taxon>Thripidae</taxon>
        <taxon>Frankliniella</taxon>
    </lineage>
</organism>
<dbReference type="AlphaFoldDB" id="A0A9C6XV39"/>
<gene>
    <name evidence="5" type="primary">LOC113206487</name>
</gene>
<protein>
    <submittedName>
        <fullName evidence="5">Uncharacterized protein LOC113206487</fullName>
    </submittedName>
</protein>
<dbReference type="GeneID" id="113206487"/>
<evidence type="ECO:0000256" key="2">
    <source>
        <dbReference type="SAM" id="MobiDB-lite"/>
    </source>
</evidence>
<dbReference type="Pfam" id="PF12937">
    <property type="entry name" value="F-box-like"/>
    <property type="match status" value="1"/>
</dbReference>
<evidence type="ECO:0000259" key="3">
    <source>
        <dbReference type="PROSITE" id="PS50181"/>
    </source>
</evidence>
<reference evidence="5" key="1">
    <citation type="journal article" date="2018" name="Proc. Natl. Acad. Sci. U.S.A.">
        <title>Phylogenomics and the evolution of hemipteroid insects.</title>
        <authorList>
            <person name="Johnson K.P."/>
            <person name="Dietrich C.H."/>
            <person name="Friedrich F."/>
            <person name="Beutel R.G."/>
            <person name="Wipfler B."/>
            <person name="Peters R.S."/>
            <person name="Allen J.M."/>
            <person name="Petersen M."/>
            <person name="Donath A."/>
            <person name="Walden K.K."/>
            <person name="Kozlov A.M."/>
            <person name="Podsiadlowski L."/>
            <person name="Mayer C."/>
            <person name="Meusemann K."/>
            <person name="Vasilikopoulos A."/>
            <person name="Waterhouse R.M."/>
            <person name="Cameron S.L."/>
            <person name="Weirauch C."/>
            <person name="Swanson D.R."/>
            <person name="Percy D.M."/>
            <person name="Hardy N.B."/>
            <person name="Terry I."/>
            <person name="Liu S."/>
            <person name="Zhou X."/>
            <person name="Misof B."/>
            <person name="Robertson H.M."/>
            <person name="Yoshizawa K."/>
        </authorList>
    </citation>
    <scope>NUCLEOTIDE SEQUENCE</scope>
    <source>
        <tissue evidence="5">Whole organism</tissue>
    </source>
</reference>
<evidence type="ECO:0000256" key="1">
    <source>
        <dbReference type="SAM" id="Coils"/>
    </source>
</evidence>
<evidence type="ECO:0000313" key="5">
    <source>
        <dbReference type="RefSeq" id="XP_052132030.1"/>
    </source>
</evidence>
<dbReference type="PROSITE" id="PS50181">
    <property type="entry name" value="FBOX"/>
    <property type="match status" value="1"/>
</dbReference>
<dbReference type="RefSeq" id="XP_052132030.1">
    <property type="nucleotide sequence ID" value="XM_052276070.1"/>
</dbReference>
<dbReference type="Gene3D" id="3.80.10.10">
    <property type="entry name" value="Ribonuclease Inhibitor"/>
    <property type="match status" value="1"/>
</dbReference>
<dbReference type="PANTHER" id="PTHR16134">
    <property type="entry name" value="F-BOX/TPR REPEAT PROTEIN POF3"/>
    <property type="match status" value="1"/>
</dbReference>
<dbReference type="SUPFAM" id="SSF81383">
    <property type="entry name" value="F-box domain"/>
    <property type="match status" value="1"/>
</dbReference>
<feature type="region of interest" description="Disordered" evidence="2">
    <location>
        <begin position="908"/>
        <end position="1004"/>
    </location>
</feature>
<dbReference type="InterPro" id="IPR036047">
    <property type="entry name" value="F-box-like_dom_sf"/>
</dbReference>
<feature type="region of interest" description="Disordered" evidence="2">
    <location>
        <begin position="766"/>
        <end position="838"/>
    </location>
</feature>
<name>A0A9C6XV39_FRAOC</name>
<evidence type="ECO:0000313" key="4">
    <source>
        <dbReference type="Proteomes" id="UP000504606"/>
    </source>
</evidence>
<accession>A0A9C6XV39</accession>
<feature type="coiled-coil region" evidence="1">
    <location>
        <begin position="40"/>
        <end position="67"/>
    </location>
</feature>